<keyword evidence="2" id="KW-0269">Exonuclease</keyword>
<gene>
    <name evidence="2" type="ORF">AVDCRST_MAG57-958</name>
</gene>
<feature type="compositionally biased region" description="Basic residues" evidence="1">
    <location>
        <begin position="211"/>
        <end position="240"/>
    </location>
</feature>
<dbReference type="AlphaFoldDB" id="A0A6J4HPJ5"/>
<reference evidence="2" key="1">
    <citation type="submission" date="2020-02" db="EMBL/GenBank/DDBJ databases">
        <authorList>
            <person name="Meier V. D."/>
        </authorList>
    </citation>
    <scope>NUCLEOTIDE SEQUENCE</scope>
    <source>
        <strain evidence="2">AVDCRST_MAG57</strain>
    </source>
</reference>
<feature type="compositionally biased region" description="Basic residues" evidence="1">
    <location>
        <begin position="112"/>
        <end position="126"/>
    </location>
</feature>
<feature type="non-terminal residue" evidence="2">
    <location>
        <position position="276"/>
    </location>
</feature>
<dbReference type="EMBL" id="CADCTI010000090">
    <property type="protein sequence ID" value="CAA9229324.1"/>
    <property type="molecule type" value="Genomic_DNA"/>
</dbReference>
<sequence>VGHAAPALPGDAQQAGRLHRLPAALPARLPGPADPAQGAGLGAQLRRLGGARRAAVLVGAADPGADGGVGAAAALRRLVAGGVPGRRPGAALALDRRGLADRLRDRAGPRRGAGRHRAPGRGHQRAARALGPDRPHRPARRRARDRGLQDRPASQHRRRGARLDGAGGVRARRPPHAAPCVQPGGAAPPAVGHRRGVRAHRAVAGQPRPAGRGHRRRHHRGDRAHGRRGGPGRRVPRRPGRAVQLVRLPAELPDGAGRGACPGDVELPPRGRPRAL</sequence>
<proteinExistence type="predicted"/>
<keyword evidence="2" id="KW-0540">Nuclease</keyword>
<dbReference type="GO" id="GO:0004527">
    <property type="term" value="F:exonuclease activity"/>
    <property type="evidence" value="ECO:0007669"/>
    <property type="project" value="UniProtKB-KW"/>
</dbReference>
<feature type="non-terminal residue" evidence="2">
    <location>
        <position position="1"/>
    </location>
</feature>
<evidence type="ECO:0000256" key="1">
    <source>
        <dbReference type="SAM" id="MobiDB-lite"/>
    </source>
</evidence>
<evidence type="ECO:0000313" key="2">
    <source>
        <dbReference type="EMBL" id="CAA9229324.1"/>
    </source>
</evidence>
<accession>A0A6J4HPJ5</accession>
<feature type="region of interest" description="Disordered" evidence="1">
    <location>
        <begin position="102"/>
        <end position="276"/>
    </location>
</feature>
<name>A0A6J4HPJ5_9ACTN</name>
<feature type="compositionally biased region" description="Basic residues" evidence="1">
    <location>
        <begin position="192"/>
        <end position="201"/>
    </location>
</feature>
<protein>
    <submittedName>
        <fullName evidence="2">RecB family exonuclease</fullName>
    </submittedName>
</protein>
<organism evidence="2">
    <name type="scientific">uncultured Blastococcus sp</name>
    <dbReference type="NCBI Taxonomy" id="217144"/>
    <lineage>
        <taxon>Bacteria</taxon>
        <taxon>Bacillati</taxon>
        <taxon>Actinomycetota</taxon>
        <taxon>Actinomycetes</taxon>
        <taxon>Geodermatophilales</taxon>
        <taxon>Geodermatophilaceae</taxon>
        <taxon>Blastococcus</taxon>
        <taxon>environmental samples</taxon>
    </lineage>
</organism>
<keyword evidence="2" id="KW-0378">Hydrolase</keyword>